<dbReference type="SUPFAM" id="SSF51126">
    <property type="entry name" value="Pectin lyase-like"/>
    <property type="match status" value="1"/>
</dbReference>
<feature type="chain" id="PRO_5012947524" description="Right handed beta helix domain-containing protein" evidence="2">
    <location>
        <begin position="17"/>
        <end position="425"/>
    </location>
</feature>
<feature type="signal peptide" evidence="2">
    <location>
        <begin position="1"/>
        <end position="16"/>
    </location>
</feature>
<dbReference type="Gene3D" id="2.160.20.10">
    <property type="entry name" value="Single-stranded right-handed beta-helix, Pectin lyase-like"/>
    <property type="match status" value="2"/>
</dbReference>
<keyword evidence="2" id="KW-0732">Signal</keyword>
<feature type="region of interest" description="Disordered" evidence="1">
    <location>
        <begin position="371"/>
        <end position="390"/>
    </location>
</feature>
<accession>A0A2A8CU60</accession>
<organism evidence="3 4">
    <name type="scientific">Longibacter salinarum</name>
    <dbReference type="NCBI Taxonomy" id="1850348"/>
    <lineage>
        <taxon>Bacteria</taxon>
        <taxon>Pseudomonadati</taxon>
        <taxon>Rhodothermota</taxon>
        <taxon>Rhodothermia</taxon>
        <taxon>Rhodothermales</taxon>
        <taxon>Salisaetaceae</taxon>
        <taxon>Longibacter</taxon>
    </lineage>
</organism>
<dbReference type="EMBL" id="PDEQ01000009">
    <property type="protein sequence ID" value="PEN11408.1"/>
    <property type="molecule type" value="Genomic_DNA"/>
</dbReference>
<evidence type="ECO:0000313" key="3">
    <source>
        <dbReference type="EMBL" id="PEN11408.1"/>
    </source>
</evidence>
<dbReference type="AlphaFoldDB" id="A0A2A8CU60"/>
<comment type="caution">
    <text evidence="3">The sequence shown here is derived from an EMBL/GenBank/DDBJ whole genome shotgun (WGS) entry which is preliminary data.</text>
</comment>
<reference evidence="3 4" key="1">
    <citation type="submission" date="2017-10" db="EMBL/GenBank/DDBJ databases">
        <title>Draft genome of Longibacter Salinarum.</title>
        <authorList>
            <person name="Goh K.M."/>
            <person name="Shamsir M.S."/>
            <person name="Lim S.W."/>
        </authorList>
    </citation>
    <scope>NUCLEOTIDE SEQUENCE [LARGE SCALE GENOMIC DNA]</scope>
    <source>
        <strain evidence="3 4">KCTC 52045</strain>
    </source>
</reference>
<evidence type="ECO:0000313" key="4">
    <source>
        <dbReference type="Proteomes" id="UP000220102"/>
    </source>
</evidence>
<name>A0A2A8CU60_9BACT</name>
<evidence type="ECO:0008006" key="5">
    <source>
        <dbReference type="Google" id="ProtNLM"/>
    </source>
</evidence>
<dbReference type="InterPro" id="IPR012334">
    <property type="entry name" value="Pectin_lyas_fold"/>
</dbReference>
<proteinExistence type="predicted"/>
<evidence type="ECO:0000256" key="1">
    <source>
        <dbReference type="SAM" id="MobiDB-lite"/>
    </source>
</evidence>
<dbReference type="InterPro" id="IPR006626">
    <property type="entry name" value="PbH1"/>
</dbReference>
<sequence length="425" mass="44696">MLRPLALIFVVALALAGCDDAPVSSPETDAPTEAEENLVNEALKNLPFEEGSEAKFFHHCTVTTDAPQAAVDAASSGDVICVKPGTYSGTLEITTPDITVTSLWLGGATIQGGDAPTGSAVRILADGVTLEGFQVMFPGGLIGISIGPNVSDVTVRHNRVRDVGPTGRLGVTGIIADGGNTGITIEGNLVEDLRNEFTSDSGFPTVNGIFANDDRADGFSNSVIRKNVVRNLYSDNATLGILLQGTVANVQVEKNLVYRLSADPDNDSDPSDDNATYDENLDDGFDGTLATFAQGVNVDASTTSDLNVTRNFIYRVTSTGFNGEAVKVDAGAEGLTLTFNDLRSEVGLNNGTSTSFDATCNYWGHPLGPRTVASNPAADDGPNRQRRSALVGDAEVQPWLVRSILWGRNLERSCVGGRGNRGGNR</sequence>
<keyword evidence="4" id="KW-1185">Reference proteome</keyword>
<dbReference type="Proteomes" id="UP000220102">
    <property type="component" value="Unassembled WGS sequence"/>
</dbReference>
<dbReference type="InterPro" id="IPR011050">
    <property type="entry name" value="Pectin_lyase_fold/virulence"/>
</dbReference>
<dbReference type="SMART" id="SM00710">
    <property type="entry name" value="PbH1"/>
    <property type="match status" value="6"/>
</dbReference>
<gene>
    <name evidence="3" type="ORF">CRI94_15335</name>
</gene>
<dbReference type="PROSITE" id="PS51257">
    <property type="entry name" value="PROKAR_LIPOPROTEIN"/>
    <property type="match status" value="1"/>
</dbReference>
<evidence type="ECO:0000256" key="2">
    <source>
        <dbReference type="SAM" id="SignalP"/>
    </source>
</evidence>
<protein>
    <recommendedName>
        <fullName evidence="5">Right handed beta helix domain-containing protein</fullName>
    </recommendedName>
</protein>